<sequence>MTSPIHWNAEALWEAVAPRLPGFTIDILPSVDSSNTELMRRARTGDTAPTLLVAEQQTAGRGRMGKPWASSLGDSLMFSLGLPLTPQDWSGLSLAVGQVLAEALQPGGGTSGQPRIGIKWPNDLWLEGDRKLAGILIETAHFGPGPRQVIVGVGINIRPRPEQNLSTPPACLQDLDPRWEAPTALATVIPALVDCLQRFEAEGFAPFRTAFAARDLLRGRPVRLSDGTHGMAEGVGAEGALLVRTAGGLQQITSSEVSVRPAPAAPAAPAR</sequence>
<keyword evidence="1 6" id="KW-0436">Ligase</keyword>
<dbReference type="GO" id="GO:0005737">
    <property type="term" value="C:cytoplasm"/>
    <property type="evidence" value="ECO:0007669"/>
    <property type="project" value="TreeGrafter"/>
</dbReference>
<dbReference type="GO" id="GO:0004077">
    <property type="term" value="F:biotin--[biotin carboxyl-carrier protein] ligase activity"/>
    <property type="evidence" value="ECO:0007669"/>
    <property type="project" value="UniProtKB-EC"/>
</dbReference>
<evidence type="ECO:0000256" key="1">
    <source>
        <dbReference type="ARBA" id="ARBA00022598"/>
    </source>
</evidence>
<dbReference type="EMBL" id="PDEA01000001">
    <property type="protein sequence ID" value="PEH87579.1"/>
    <property type="molecule type" value="Genomic_DNA"/>
</dbReference>
<comment type="caution">
    <text evidence="6">The sequence shown here is derived from an EMBL/GenBank/DDBJ whole genome shotgun (WGS) entry which is preliminary data.</text>
</comment>
<dbReference type="PROSITE" id="PS51733">
    <property type="entry name" value="BPL_LPL_CATALYTIC"/>
    <property type="match status" value="1"/>
</dbReference>
<dbReference type="NCBIfam" id="TIGR00121">
    <property type="entry name" value="birA_ligase"/>
    <property type="match status" value="1"/>
</dbReference>
<dbReference type="OrthoDB" id="9807064at2"/>
<dbReference type="AlphaFoldDB" id="A0A2A7UQG7"/>
<keyword evidence="7" id="KW-1185">Reference proteome</keyword>
<accession>A0A2A7UQG7</accession>
<evidence type="ECO:0000256" key="3">
    <source>
        <dbReference type="ARBA" id="ARBA00024227"/>
    </source>
</evidence>
<protein>
    <recommendedName>
        <fullName evidence="3">biotin--[biotin carboxyl-carrier protein] ligase</fullName>
        <ecNumber evidence="3">6.3.4.15</ecNumber>
    </recommendedName>
</protein>
<comment type="catalytic activity">
    <reaction evidence="4">
        <text>biotin + L-lysyl-[protein] + ATP = N(6)-biotinyl-L-lysyl-[protein] + AMP + diphosphate + H(+)</text>
        <dbReference type="Rhea" id="RHEA:11756"/>
        <dbReference type="Rhea" id="RHEA-COMP:9752"/>
        <dbReference type="Rhea" id="RHEA-COMP:10505"/>
        <dbReference type="ChEBI" id="CHEBI:15378"/>
        <dbReference type="ChEBI" id="CHEBI:29969"/>
        <dbReference type="ChEBI" id="CHEBI:30616"/>
        <dbReference type="ChEBI" id="CHEBI:33019"/>
        <dbReference type="ChEBI" id="CHEBI:57586"/>
        <dbReference type="ChEBI" id="CHEBI:83144"/>
        <dbReference type="ChEBI" id="CHEBI:456215"/>
        <dbReference type="EC" id="6.3.4.15"/>
    </reaction>
</comment>
<dbReference type="CDD" id="cd16442">
    <property type="entry name" value="BPL"/>
    <property type="match status" value="1"/>
</dbReference>
<name>A0A2A7UQG7_COMTR</name>
<dbReference type="EC" id="6.3.4.15" evidence="3"/>
<dbReference type="Gene3D" id="2.30.30.100">
    <property type="match status" value="1"/>
</dbReference>
<dbReference type="Pfam" id="PF03099">
    <property type="entry name" value="BPL_LplA_LipB"/>
    <property type="match status" value="1"/>
</dbReference>
<evidence type="ECO:0000313" key="7">
    <source>
        <dbReference type="Proteomes" id="UP000220246"/>
    </source>
</evidence>
<dbReference type="Pfam" id="PF02237">
    <property type="entry name" value="BPL_C"/>
    <property type="match status" value="1"/>
</dbReference>
<dbReference type="InterPro" id="IPR003142">
    <property type="entry name" value="BPL_C"/>
</dbReference>
<organism evidence="6 7">
    <name type="scientific">Comamonas terrigena</name>
    <dbReference type="NCBI Taxonomy" id="32013"/>
    <lineage>
        <taxon>Bacteria</taxon>
        <taxon>Pseudomonadati</taxon>
        <taxon>Pseudomonadota</taxon>
        <taxon>Betaproteobacteria</taxon>
        <taxon>Burkholderiales</taxon>
        <taxon>Comamonadaceae</taxon>
        <taxon>Comamonas</taxon>
    </lineage>
</organism>
<dbReference type="STRING" id="1219032.GCA_001515545_02337"/>
<evidence type="ECO:0000259" key="5">
    <source>
        <dbReference type="PROSITE" id="PS51733"/>
    </source>
</evidence>
<evidence type="ECO:0000313" key="6">
    <source>
        <dbReference type="EMBL" id="PEH87579.1"/>
    </source>
</evidence>
<dbReference type="Proteomes" id="UP000220246">
    <property type="component" value="Unassembled WGS sequence"/>
</dbReference>
<dbReference type="InterPro" id="IPR004143">
    <property type="entry name" value="BPL_LPL_catalytic"/>
</dbReference>
<reference evidence="7" key="1">
    <citation type="submission" date="2017-09" db="EMBL/GenBank/DDBJ databases">
        <title>FDA dAtabase for Regulatory Grade micrObial Sequences (FDA-ARGOS): Supporting development and validation of Infectious Disease Dx tests.</title>
        <authorList>
            <person name="Minogue T."/>
            <person name="Wolcott M."/>
            <person name="Wasieloski L."/>
            <person name="Aguilar W."/>
            <person name="Moore D."/>
            <person name="Tallon L."/>
            <person name="Sadzewicz L."/>
            <person name="Ott S."/>
            <person name="Zhao X."/>
            <person name="Nagaraj S."/>
            <person name="Vavikolanu K."/>
            <person name="Aluvathingal J."/>
            <person name="Nadendla S."/>
            <person name="Sichtig H."/>
        </authorList>
    </citation>
    <scope>NUCLEOTIDE SEQUENCE [LARGE SCALE GENOMIC DNA]</scope>
    <source>
        <strain evidence="7">FDAARGOS_394</strain>
    </source>
</reference>
<evidence type="ECO:0000256" key="2">
    <source>
        <dbReference type="ARBA" id="ARBA00023267"/>
    </source>
</evidence>
<dbReference type="InterPro" id="IPR045864">
    <property type="entry name" value="aa-tRNA-synth_II/BPL/LPL"/>
</dbReference>
<dbReference type="Gene3D" id="3.30.930.10">
    <property type="entry name" value="Bira Bifunctional Protein, Domain 2"/>
    <property type="match status" value="1"/>
</dbReference>
<dbReference type="GeneID" id="80803553"/>
<dbReference type="PANTHER" id="PTHR12835">
    <property type="entry name" value="BIOTIN PROTEIN LIGASE"/>
    <property type="match status" value="1"/>
</dbReference>
<dbReference type="PANTHER" id="PTHR12835:SF5">
    <property type="entry name" value="BIOTIN--PROTEIN LIGASE"/>
    <property type="match status" value="1"/>
</dbReference>
<dbReference type="RefSeq" id="WP_066538054.1">
    <property type="nucleotide sequence ID" value="NZ_PDEA01000001.1"/>
</dbReference>
<keyword evidence="2" id="KW-0092">Biotin</keyword>
<proteinExistence type="predicted"/>
<dbReference type="SUPFAM" id="SSF55681">
    <property type="entry name" value="Class II aaRS and biotin synthetases"/>
    <property type="match status" value="1"/>
</dbReference>
<dbReference type="InterPro" id="IPR004408">
    <property type="entry name" value="Biotin_CoA_COase_ligase"/>
</dbReference>
<gene>
    <name evidence="6" type="ORF">CRM82_02220</name>
</gene>
<evidence type="ECO:0000256" key="4">
    <source>
        <dbReference type="ARBA" id="ARBA00047846"/>
    </source>
</evidence>
<feature type="domain" description="BPL/LPL catalytic" evidence="5">
    <location>
        <begin position="22"/>
        <end position="200"/>
    </location>
</feature>